<reference evidence="2 3" key="1">
    <citation type="submission" date="2024-09" db="EMBL/GenBank/DDBJ databases">
        <title>Floridaenema gen nov. (Aerosakkonemataceae, Aerosakkonematales ord. nov., Cyanobacteria) from benthic tropical and subtropical fresh waters, with the description of four new species.</title>
        <authorList>
            <person name="Moretto J.A."/>
            <person name="Berthold D.E."/>
            <person name="Lefler F.W."/>
            <person name="Huang I.-S."/>
            <person name="Laughinghouse H. IV."/>
        </authorList>
    </citation>
    <scope>NUCLEOTIDE SEQUENCE [LARGE SCALE GENOMIC DNA]</scope>
    <source>
        <strain evidence="2 3">BLCC-F167</strain>
    </source>
</reference>
<evidence type="ECO:0000313" key="3">
    <source>
        <dbReference type="Proteomes" id="UP001576780"/>
    </source>
</evidence>
<evidence type="ECO:0000256" key="1">
    <source>
        <dbReference type="SAM" id="MobiDB-lite"/>
    </source>
</evidence>
<evidence type="ECO:0000313" key="2">
    <source>
        <dbReference type="EMBL" id="MFB2836105.1"/>
    </source>
</evidence>
<dbReference type="EMBL" id="JBHFNT010000139">
    <property type="protein sequence ID" value="MFB2836105.1"/>
    <property type="molecule type" value="Genomic_DNA"/>
</dbReference>
<keyword evidence="3" id="KW-1185">Reference proteome</keyword>
<protein>
    <recommendedName>
        <fullName evidence="4">Lipoprotein</fullName>
    </recommendedName>
</protein>
<comment type="caution">
    <text evidence="2">The sequence shown here is derived from an EMBL/GenBank/DDBJ whole genome shotgun (WGS) entry which is preliminary data.</text>
</comment>
<feature type="region of interest" description="Disordered" evidence="1">
    <location>
        <begin position="169"/>
        <end position="198"/>
    </location>
</feature>
<dbReference type="RefSeq" id="WP_413278499.1">
    <property type="nucleotide sequence ID" value="NZ_JBHFNT010000139.1"/>
</dbReference>
<organism evidence="2 3">
    <name type="scientific">Floridaenema evergladense BLCC-F167</name>
    <dbReference type="NCBI Taxonomy" id="3153639"/>
    <lineage>
        <taxon>Bacteria</taxon>
        <taxon>Bacillati</taxon>
        <taxon>Cyanobacteriota</taxon>
        <taxon>Cyanophyceae</taxon>
        <taxon>Oscillatoriophycideae</taxon>
        <taxon>Aerosakkonematales</taxon>
        <taxon>Aerosakkonemataceae</taxon>
        <taxon>Floridanema</taxon>
        <taxon>Floridanema evergladense</taxon>
    </lineage>
</organism>
<name>A0ABV4WM07_9CYAN</name>
<dbReference type="PROSITE" id="PS51257">
    <property type="entry name" value="PROKAR_LIPOPROTEIN"/>
    <property type="match status" value="1"/>
</dbReference>
<accession>A0ABV4WM07</accession>
<evidence type="ECO:0008006" key="4">
    <source>
        <dbReference type="Google" id="ProtNLM"/>
    </source>
</evidence>
<gene>
    <name evidence="2" type="ORF">ACE1CA_16355</name>
</gene>
<dbReference type="Proteomes" id="UP001576780">
    <property type="component" value="Unassembled WGS sequence"/>
</dbReference>
<proteinExistence type="predicted"/>
<sequence>MNNKSLTIGGIFLSLLLTGCPTNPPPETTTSTQETQPTAATLVVDATEKNALQQAITNYIKQQKQTVETSDRFFAETIDLNGDSIKDGIVVFSSPYWCGTGGCTMLIFQGQKNHTYRLVSTTSLVRPPLTVSETKTNGWRDLIFTVSGGGMPAKTIALKFDGKKYPTNPSDLPSLSAKTPIKGTKLFPEGSQPQTLSL</sequence>